<dbReference type="AlphaFoldDB" id="A0A7T8HM80"/>
<keyword evidence="2" id="KW-1185">Reference proteome</keyword>
<evidence type="ECO:0000313" key="2">
    <source>
        <dbReference type="Proteomes" id="UP000595437"/>
    </source>
</evidence>
<dbReference type="Proteomes" id="UP000595437">
    <property type="component" value="Chromosome 3"/>
</dbReference>
<name>A0A7T8HM80_CALRO</name>
<protein>
    <submittedName>
        <fullName evidence="1">Uncharacterized protein</fullName>
    </submittedName>
</protein>
<reference evidence="2" key="1">
    <citation type="submission" date="2021-01" db="EMBL/GenBank/DDBJ databases">
        <title>Caligus Genome Assembly.</title>
        <authorList>
            <person name="Gallardo-Escarate C."/>
        </authorList>
    </citation>
    <scope>NUCLEOTIDE SEQUENCE [LARGE SCALE GENOMIC DNA]</scope>
</reference>
<accession>A0A7T8HM80</accession>
<organism evidence="1 2">
    <name type="scientific">Caligus rogercresseyi</name>
    <name type="common">Sea louse</name>
    <dbReference type="NCBI Taxonomy" id="217165"/>
    <lineage>
        <taxon>Eukaryota</taxon>
        <taxon>Metazoa</taxon>
        <taxon>Ecdysozoa</taxon>
        <taxon>Arthropoda</taxon>
        <taxon>Crustacea</taxon>
        <taxon>Multicrustacea</taxon>
        <taxon>Hexanauplia</taxon>
        <taxon>Copepoda</taxon>
        <taxon>Siphonostomatoida</taxon>
        <taxon>Caligidae</taxon>
        <taxon>Caligus</taxon>
    </lineage>
</organism>
<dbReference type="EMBL" id="CP045892">
    <property type="protein sequence ID" value="QQP52522.1"/>
    <property type="molecule type" value="Genomic_DNA"/>
</dbReference>
<gene>
    <name evidence="1" type="ORF">FKW44_004698</name>
</gene>
<proteinExistence type="predicted"/>
<evidence type="ECO:0000313" key="1">
    <source>
        <dbReference type="EMBL" id="QQP52522.1"/>
    </source>
</evidence>
<sequence>LPIKLVKSSNVEKFRPHWLDKRRLGTSYDYSHGGGDDAASTTRPIRTVPHQTANEATSQFPTELTAQLAVLMEKFVSAAVRR</sequence>
<feature type="non-terminal residue" evidence="1">
    <location>
        <position position="1"/>
    </location>
</feature>